<dbReference type="GO" id="GO:0005739">
    <property type="term" value="C:mitochondrion"/>
    <property type="evidence" value="ECO:0007669"/>
    <property type="project" value="TreeGrafter"/>
</dbReference>
<comment type="similarity">
    <text evidence="1">Belongs to the AFG1 ATPase family.</text>
</comment>
<dbReference type="InterPro" id="IPR005654">
    <property type="entry name" value="ATPase_AFG1-like"/>
</dbReference>
<sequence length="124" mass="14009">MQGVHQRDVDCVPFVAADIAKQGNVLCFDEFQCTDVADAIILRRLLESLISHGVVLVTTSNRCPDELYKNGIQRKSFIPAIQLLKNRLYVINLDSTTDYRKIPRPPSGVYYAPLDVYTASYTEK</sequence>
<comment type="caution">
    <text evidence="4">The sequence shown here is derived from an EMBL/GenBank/DDBJ whole genome shotgun (WGS) entry which is preliminary data.</text>
</comment>
<dbReference type="GO" id="GO:0005524">
    <property type="term" value="F:ATP binding"/>
    <property type="evidence" value="ECO:0007669"/>
    <property type="project" value="UniProtKB-KW"/>
</dbReference>
<keyword evidence="5" id="KW-1185">Reference proteome</keyword>
<evidence type="ECO:0000313" key="4">
    <source>
        <dbReference type="EMBL" id="KAK4031856.1"/>
    </source>
</evidence>
<protein>
    <submittedName>
        <fullName evidence="4">ATPase</fullName>
    </submittedName>
</protein>
<dbReference type="Gene3D" id="3.40.50.300">
    <property type="entry name" value="P-loop containing nucleotide triphosphate hydrolases"/>
    <property type="match status" value="1"/>
</dbReference>
<dbReference type="GO" id="GO:0006515">
    <property type="term" value="P:protein quality control for misfolded or incompletely synthesized proteins"/>
    <property type="evidence" value="ECO:0007669"/>
    <property type="project" value="TreeGrafter"/>
</dbReference>
<name>A0AAN6SKL9_9PEZI</name>
<dbReference type="AlphaFoldDB" id="A0AAN6SKL9"/>
<dbReference type="EMBL" id="MU854689">
    <property type="protein sequence ID" value="KAK4031856.1"/>
    <property type="molecule type" value="Genomic_DNA"/>
</dbReference>
<dbReference type="PANTHER" id="PTHR12169">
    <property type="entry name" value="ATPASE N2B"/>
    <property type="match status" value="1"/>
</dbReference>
<gene>
    <name evidence="4" type="ORF">C8A01DRAFT_41704</name>
</gene>
<dbReference type="Proteomes" id="UP001303115">
    <property type="component" value="Unassembled WGS sequence"/>
</dbReference>
<dbReference type="Pfam" id="PF03969">
    <property type="entry name" value="AFG1_ATPase"/>
    <property type="match status" value="1"/>
</dbReference>
<accession>A0AAN6SKL9</accession>
<reference evidence="5" key="1">
    <citation type="journal article" date="2023" name="Mol. Phylogenet. Evol.">
        <title>Genome-scale phylogeny and comparative genomics of the fungal order Sordariales.</title>
        <authorList>
            <person name="Hensen N."/>
            <person name="Bonometti L."/>
            <person name="Westerberg I."/>
            <person name="Brannstrom I.O."/>
            <person name="Guillou S."/>
            <person name="Cros-Aarteil S."/>
            <person name="Calhoun S."/>
            <person name="Haridas S."/>
            <person name="Kuo A."/>
            <person name="Mondo S."/>
            <person name="Pangilinan J."/>
            <person name="Riley R."/>
            <person name="LaButti K."/>
            <person name="Andreopoulos B."/>
            <person name="Lipzen A."/>
            <person name="Chen C."/>
            <person name="Yan M."/>
            <person name="Daum C."/>
            <person name="Ng V."/>
            <person name="Clum A."/>
            <person name="Steindorff A."/>
            <person name="Ohm R.A."/>
            <person name="Martin F."/>
            <person name="Silar P."/>
            <person name="Natvig D.O."/>
            <person name="Lalanne C."/>
            <person name="Gautier V."/>
            <person name="Ament-Velasquez S.L."/>
            <person name="Kruys A."/>
            <person name="Hutchinson M.I."/>
            <person name="Powell A.J."/>
            <person name="Barry K."/>
            <person name="Miller A.N."/>
            <person name="Grigoriev I.V."/>
            <person name="Debuchy R."/>
            <person name="Gladieux P."/>
            <person name="Hiltunen Thoren M."/>
            <person name="Johannesson H."/>
        </authorList>
    </citation>
    <scope>NUCLEOTIDE SEQUENCE [LARGE SCALE GENOMIC DNA]</scope>
    <source>
        <strain evidence="5">CBS 284.82</strain>
    </source>
</reference>
<keyword evidence="3" id="KW-0067">ATP-binding</keyword>
<dbReference type="InterPro" id="IPR027417">
    <property type="entry name" value="P-loop_NTPase"/>
</dbReference>
<dbReference type="SUPFAM" id="SSF52540">
    <property type="entry name" value="P-loop containing nucleoside triphosphate hydrolases"/>
    <property type="match status" value="1"/>
</dbReference>
<dbReference type="PANTHER" id="PTHR12169:SF6">
    <property type="entry name" value="AFG1-LIKE ATPASE"/>
    <property type="match status" value="1"/>
</dbReference>
<evidence type="ECO:0000256" key="1">
    <source>
        <dbReference type="ARBA" id="ARBA00010322"/>
    </source>
</evidence>
<evidence type="ECO:0000256" key="3">
    <source>
        <dbReference type="ARBA" id="ARBA00022840"/>
    </source>
</evidence>
<keyword evidence="2" id="KW-0547">Nucleotide-binding</keyword>
<organism evidence="4 5">
    <name type="scientific">Parachaetomium inaequale</name>
    <dbReference type="NCBI Taxonomy" id="2588326"/>
    <lineage>
        <taxon>Eukaryota</taxon>
        <taxon>Fungi</taxon>
        <taxon>Dikarya</taxon>
        <taxon>Ascomycota</taxon>
        <taxon>Pezizomycotina</taxon>
        <taxon>Sordariomycetes</taxon>
        <taxon>Sordariomycetidae</taxon>
        <taxon>Sordariales</taxon>
        <taxon>Chaetomiaceae</taxon>
        <taxon>Parachaetomium</taxon>
    </lineage>
</organism>
<evidence type="ECO:0000256" key="2">
    <source>
        <dbReference type="ARBA" id="ARBA00022741"/>
    </source>
</evidence>
<proteinExistence type="inferred from homology"/>
<dbReference type="GO" id="GO:0016887">
    <property type="term" value="F:ATP hydrolysis activity"/>
    <property type="evidence" value="ECO:0007669"/>
    <property type="project" value="InterPro"/>
</dbReference>
<evidence type="ECO:0000313" key="5">
    <source>
        <dbReference type="Proteomes" id="UP001303115"/>
    </source>
</evidence>